<proteinExistence type="predicted"/>
<organism evidence="2 3">
    <name type="scientific">Candidatus Enterocola intestinipullorum</name>
    <dbReference type="NCBI Taxonomy" id="2840783"/>
    <lineage>
        <taxon>Bacteria</taxon>
        <taxon>Pseudomonadati</taxon>
        <taxon>Bacteroidota</taxon>
        <taxon>Bacteroidia</taxon>
        <taxon>Bacteroidales</taxon>
        <taxon>Candidatus Enterocola</taxon>
    </lineage>
</organism>
<evidence type="ECO:0000256" key="1">
    <source>
        <dbReference type="SAM" id="SignalP"/>
    </source>
</evidence>
<dbReference type="AlphaFoldDB" id="A0A9D9HEU5"/>
<name>A0A9D9HEU5_9BACT</name>
<reference evidence="2" key="1">
    <citation type="submission" date="2020-10" db="EMBL/GenBank/DDBJ databases">
        <authorList>
            <person name="Gilroy R."/>
        </authorList>
    </citation>
    <scope>NUCLEOTIDE SEQUENCE</scope>
    <source>
        <strain evidence="2">D3-1215</strain>
    </source>
</reference>
<dbReference type="Proteomes" id="UP000823637">
    <property type="component" value="Unassembled WGS sequence"/>
</dbReference>
<comment type="caution">
    <text evidence="2">The sequence shown here is derived from an EMBL/GenBank/DDBJ whole genome shotgun (WGS) entry which is preliminary data.</text>
</comment>
<reference evidence="2" key="2">
    <citation type="journal article" date="2021" name="PeerJ">
        <title>Extensive microbial diversity within the chicken gut microbiome revealed by metagenomics and culture.</title>
        <authorList>
            <person name="Gilroy R."/>
            <person name="Ravi A."/>
            <person name="Getino M."/>
            <person name="Pursley I."/>
            <person name="Horton D.L."/>
            <person name="Alikhan N.F."/>
            <person name="Baker D."/>
            <person name="Gharbi K."/>
            <person name="Hall N."/>
            <person name="Watson M."/>
            <person name="Adriaenssens E.M."/>
            <person name="Foster-Nyarko E."/>
            <person name="Jarju S."/>
            <person name="Secka A."/>
            <person name="Antonio M."/>
            <person name="Oren A."/>
            <person name="Chaudhuri R.R."/>
            <person name="La Ragione R."/>
            <person name="Hildebrand F."/>
            <person name="Pallen M.J."/>
        </authorList>
    </citation>
    <scope>NUCLEOTIDE SEQUENCE</scope>
    <source>
        <strain evidence="2">D3-1215</strain>
    </source>
</reference>
<evidence type="ECO:0000313" key="2">
    <source>
        <dbReference type="EMBL" id="MBO8447498.1"/>
    </source>
</evidence>
<sequence>MRTGFLLLVFAIFSSVVFAQQYPPEWIKYTMGGYLYDIESDINTNDISETKFKEHLLNVARTNLAKQVRLIVQDNSRLNKSAINGKSDISYVSSTVFQVDVELQLVESETYYNRETKEGQVIVYINKAAAAEYYKKEISLLVNTADNALSNAQNYLSSGFKNRAKQELANVLPEFDKVREYFSWLGLLGLSQNEITNLSASFNDREQTIKRFLSDLQYATTIYISCSADIFGNTYDAFPEAIKGELSGKGCNFSDDVSQADWIITVQASARKYNSFVMNNQAFYVAYADAKISIDKTITSQRICEDELSIKGSHSISFDEAALVAYKNITKKVGEIILKNIEK</sequence>
<evidence type="ECO:0008006" key="4">
    <source>
        <dbReference type="Google" id="ProtNLM"/>
    </source>
</evidence>
<accession>A0A9D9HEU5</accession>
<protein>
    <recommendedName>
        <fullName evidence="4">LPP20 lipoprotein</fullName>
    </recommendedName>
</protein>
<feature type="signal peptide" evidence="1">
    <location>
        <begin position="1"/>
        <end position="19"/>
    </location>
</feature>
<gene>
    <name evidence="2" type="ORF">IAC32_07135</name>
</gene>
<evidence type="ECO:0000313" key="3">
    <source>
        <dbReference type="Proteomes" id="UP000823637"/>
    </source>
</evidence>
<keyword evidence="1" id="KW-0732">Signal</keyword>
<feature type="chain" id="PRO_5038593479" description="LPP20 lipoprotein" evidence="1">
    <location>
        <begin position="20"/>
        <end position="343"/>
    </location>
</feature>
<dbReference type="EMBL" id="JADIMR010000105">
    <property type="protein sequence ID" value="MBO8447498.1"/>
    <property type="molecule type" value="Genomic_DNA"/>
</dbReference>